<dbReference type="InterPro" id="IPR038986">
    <property type="entry name" value="Clr2"/>
</dbReference>
<dbReference type="AlphaFoldDB" id="A0A2Z6RMF5"/>
<organism evidence="3 4">
    <name type="scientific">Rhizophagus clarus</name>
    <dbReference type="NCBI Taxonomy" id="94130"/>
    <lineage>
        <taxon>Eukaryota</taxon>
        <taxon>Fungi</taxon>
        <taxon>Fungi incertae sedis</taxon>
        <taxon>Mucoromycota</taxon>
        <taxon>Glomeromycotina</taxon>
        <taxon>Glomeromycetes</taxon>
        <taxon>Glomerales</taxon>
        <taxon>Glomeraceae</taxon>
        <taxon>Rhizophagus</taxon>
    </lineage>
</organism>
<evidence type="ECO:0000313" key="3">
    <source>
        <dbReference type="EMBL" id="GBC03371.1"/>
    </source>
</evidence>
<dbReference type="PANTHER" id="PTHR38046:SF1">
    <property type="entry name" value="CRYPTIC LOCI REGULATOR 2"/>
    <property type="match status" value="1"/>
</dbReference>
<feature type="domain" description="Cryptic loci regulator 2 N-terminal" evidence="2">
    <location>
        <begin position="71"/>
        <end position="155"/>
    </location>
</feature>
<comment type="caution">
    <text evidence="3">The sequence shown here is derived from an EMBL/GenBank/DDBJ whole genome shotgun (WGS) entry which is preliminary data.</text>
</comment>
<dbReference type="GO" id="GO:0070824">
    <property type="term" value="C:SHREC complex"/>
    <property type="evidence" value="ECO:0007669"/>
    <property type="project" value="InterPro"/>
</dbReference>
<dbReference type="Pfam" id="PF16761">
    <property type="entry name" value="Clr2_transil"/>
    <property type="match status" value="1"/>
</dbReference>
<keyword evidence="4" id="KW-1185">Reference proteome</keyword>
<proteinExistence type="predicted"/>
<sequence length="561" mass="65664">MEANNQVKRTSIQVTTSDGDPSTWPNTELRIRNGDYALFFYEVDKDCPVYKQWLETLGDVISQVEKTGESFILQDFPPGYKLFFYAKFPASSYIDRESLPMSAVHSGQAKGLVERTDIYLFGLPRGRRFRSKNEFIPHFRWLYLGKTGSCICKYCNVRIRNKKTTSQDYIEDINDRDHETLSRHFGPIYRPREIVWVVGPNINLMIPTSDESFDKRDINEYYNWPGYVMNIIEQGEILPDNTQISETIYEVQLLALDRIRYYPESSLIPWIVREAEPAITNFCTNSHINDYFNKAINIATTCQNSFVTNKKYKFKISNHLITSIKDKEQKKRIKESKKYPHYYEIVFGTEVIRTNDLIRLTVEEDETSSQDKEFFRIVTIYRIEHDQIQFTGDIYVRVDDGDDIFKKLGIGESDERLQRTLNIGKYMYIPKNFPQEEYTVDMEDLAGRFYINWEDSTKRMCPTEEKFSRDVNDYTVDLHYRMKTQKKVTPIVPLGSNDYESDTLMSDIDSLNTLELNQSFISSINDEAVKGLDSMDDTKFDLAMVVHSNSNSNSLKLQIYD</sequence>
<feature type="region of interest" description="Disordered" evidence="1">
    <location>
        <begin position="1"/>
        <end position="25"/>
    </location>
</feature>
<dbReference type="EMBL" id="BEXD01003882">
    <property type="protein sequence ID" value="GBC03371.1"/>
    <property type="molecule type" value="Genomic_DNA"/>
</dbReference>
<protein>
    <recommendedName>
        <fullName evidence="2">Cryptic loci regulator 2 N-terminal domain-containing protein</fullName>
    </recommendedName>
</protein>
<accession>A0A2Z6RMF5</accession>
<evidence type="ECO:0000259" key="2">
    <source>
        <dbReference type="Pfam" id="PF16761"/>
    </source>
</evidence>
<dbReference type="Proteomes" id="UP000247702">
    <property type="component" value="Unassembled WGS sequence"/>
</dbReference>
<dbReference type="InterPro" id="IPR031915">
    <property type="entry name" value="Clr2_N"/>
</dbReference>
<gene>
    <name evidence="3" type="ORF">RclHR1_00510002</name>
</gene>
<evidence type="ECO:0000256" key="1">
    <source>
        <dbReference type="SAM" id="MobiDB-lite"/>
    </source>
</evidence>
<evidence type="ECO:0000313" key="4">
    <source>
        <dbReference type="Proteomes" id="UP000247702"/>
    </source>
</evidence>
<dbReference type="PANTHER" id="PTHR38046">
    <property type="entry name" value="CRYPTIC LOCI REGULATOR 2"/>
    <property type="match status" value="1"/>
</dbReference>
<dbReference type="GO" id="GO:0033553">
    <property type="term" value="C:rDNA heterochromatin"/>
    <property type="evidence" value="ECO:0007669"/>
    <property type="project" value="TreeGrafter"/>
</dbReference>
<reference evidence="3 4" key="1">
    <citation type="submission" date="2017-11" db="EMBL/GenBank/DDBJ databases">
        <title>The genome of Rhizophagus clarus HR1 reveals common genetic basis of auxotrophy among arbuscular mycorrhizal fungi.</title>
        <authorList>
            <person name="Kobayashi Y."/>
        </authorList>
    </citation>
    <scope>NUCLEOTIDE SEQUENCE [LARGE SCALE GENOMIC DNA]</scope>
    <source>
        <strain evidence="3 4">HR1</strain>
    </source>
</reference>
<dbReference type="GO" id="GO:0031934">
    <property type="term" value="C:mating-type region heterochromatin"/>
    <property type="evidence" value="ECO:0007669"/>
    <property type="project" value="TreeGrafter"/>
</dbReference>
<name>A0A2Z6RMF5_9GLOM</name>
<dbReference type="GO" id="GO:0030466">
    <property type="term" value="P:silent mating-type cassette heterochromatin formation"/>
    <property type="evidence" value="ECO:0007669"/>
    <property type="project" value="TreeGrafter"/>
</dbReference>